<dbReference type="Proteomes" id="UP000015920">
    <property type="component" value="Chromosome"/>
</dbReference>
<reference evidence="1 2" key="1">
    <citation type="journal article" date="2013" name="Genome Announc.">
        <title>Genome Sequences of Three hpAfrica2 Strains of Helicobacter pylori.</title>
        <authorList>
            <person name="Duncan S.S."/>
            <person name="Bertoli M.T."/>
            <person name="Kersulyte D."/>
            <person name="Valk P.L."/>
            <person name="Tamma S."/>
            <person name="Segal I."/>
            <person name="McClain M.S."/>
            <person name="Cover T.L."/>
            <person name="Berg D.E."/>
        </authorList>
    </citation>
    <scope>NUCLEOTIDE SEQUENCE [LARGE SCALE GENOMIC DNA]</scope>
    <source>
        <strain evidence="1">SouthAfrica20</strain>
    </source>
</reference>
<dbReference type="PATRIC" id="fig|1352356.3.peg.1680"/>
<gene>
    <name evidence="1" type="ORF">HPSA20_1720</name>
</gene>
<evidence type="ECO:0000313" key="2">
    <source>
        <dbReference type="Proteomes" id="UP000015920"/>
    </source>
</evidence>
<evidence type="ECO:0000313" key="1">
    <source>
        <dbReference type="EMBL" id="AGT74927.1"/>
    </source>
</evidence>
<dbReference type="EMBL" id="CP006691">
    <property type="protein sequence ID" value="AGT74927.1"/>
    <property type="molecule type" value="Genomic_DNA"/>
</dbReference>
<accession>T1UDF1</accession>
<protein>
    <submittedName>
        <fullName evidence="1">Uncharacterized protein</fullName>
    </submittedName>
</protein>
<dbReference type="HOGENOM" id="CLU_3252564_0_0_7"/>
<proteinExistence type="predicted"/>
<name>T1UDF1_HELPX</name>
<dbReference type="AlphaFoldDB" id="T1UDF1"/>
<sequence length="42" mass="4968">MIFLRWKGVFCAIPPLRNNAFRNDRLINASPFSFILKRLLAF</sequence>
<organism evidence="1 2">
    <name type="scientific">Helicobacter pylori SouthAfrica20</name>
    <dbReference type="NCBI Taxonomy" id="1352356"/>
    <lineage>
        <taxon>Bacteria</taxon>
        <taxon>Pseudomonadati</taxon>
        <taxon>Campylobacterota</taxon>
        <taxon>Epsilonproteobacteria</taxon>
        <taxon>Campylobacterales</taxon>
        <taxon>Helicobacteraceae</taxon>
        <taxon>Helicobacter</taxon>
    </lineage>
</organism>
<dbReference type="KEGG" id="hpys:HPSA20_1720"/>